<protein>
    <submittedName>
        <fullName evidence="6">Sugar-binding transcriptional regulator</fullName>
    </submittedName>
</protein>
<dbReference type="Pfam" id="PF04198">
    <property type="entry name" value="Sugar-bind"/>
    <property type="match status" value="1"/>
</dbReference>
<sequence>MKDYDNLNENEKLFLLSEVASLYYNHNMTQSEIANRIFTSRSKISRLLKEAKDKGVVQIKINEPWERDIDLEDQITNMFNLKDIRVLNTKNSSSNEILSKLGRLGAYYLENIIDKDTILGVSWGKTIFNTINFLNNNKNIPLTVVQIMGAASKNNPEIDAIDLTRRIAQTYGGKYHYLYAPLYVEDITSKETLIKDPIIADTLNLAKHSNIVLTGLGTVDNESETTLWRGYLNSYTRHHLQSKGAVGHICAHFIDINGNKIDLDIDKKLIGLELDDLKNIENVICIASGENKSKALLGALRGGYIKTLITDDKTIHKLLQYQNNY</sequence>
<dbReference type="EMBL" id="JACSRA010000006">
    <property type="protein sequence ID" value="MBD7910807.1"/>
    <property type="molecule type" value="Genomic_DNA"/>
</dbReference>
<comment type="caution">
    <text evidence="6">The sequence shown here is derived from an EMBL/GenBank/DDBJ whole genome shotgun (WGS) entry which is preliminary data.</text>
</comment>
<dbReference type="SUPFAM" id="SSF46785">
    <property type="entry name" value="Winged helix' DNA-binding domain"/>
    <property type="match status" value="1"/>
</dbReference>
<proteinExistence type="inferred from homology"/>
<evidence type="ECO:0000256" key="3">
    <source>
        <dbReference type="ARBA" id="ARBA00023125"/>
    </source>
</evidence>
<dbReference type="RefSeq" id="WP_191767897.1">
    <property type="nucleotide sequence ID" value="NZ_JACSRA010000006.1"/>
</dbReference>
<evidence type="ECO:0000313" key="7">
    <source>
        <dbReference type="Proteomes" id="UP000627781"/>
    </source>
</evidence>
<keyword evidence="7" id="KW-1185">Reference proteome</keyword>
<evidence type="ECO:0000313" key="6">
    <source>
        <dbReference type="EMBL" id="MBD7910807.1"/>
    </source>
</evidence>
<dbReference type="InterPro" id="IPR036390">
    <property type="entry name" value="WH_DNA-bd_sf"/>
</dbReference>
<keyword evidence="4" id="KW-0804">Transcription</keyword>
<keyword evidence="3" id="KW-0238">DNA-binding</keyword>
<evidence type="ECO:0000256" key="4">
    <source>
        <dbReference type="ARBA" id="ARBA00023163"/>
    </source>
</evidence>
<dbReference type="Gene3D" id="3.40.50.1360">
    <property type="match status" value="1"/>
</dbReference>
<dbReference type="SUPFAM" id="SSF100950">
    <property type="entry name" value="NagB/RpiA/CoA transferase-like"/>
    <property type="match status" value="1"/>
</dbReference>
<reference evidence="6 7" key="1">
    <citation type="submission" date="2020-08" db="EMBL/GenBank/DDBJ databases">
        <title>A Genomic Blueprint of the Chicken Gut Microbiome.</title>
        <authorList>
            <person name="Gilroy R."/>
            <person name="Ravi A."/>
            <person name="Getino M."/>
            <person name="Pursley I."/>
            <person name="Horton D.L."/>
            <person name="Alikhan N.-F."/>
            <person name="Baker D."/>
            <person name="Gharbi K."/>
            <person name="Hall N."/>
            <person name="Watson M."/>
            <person name="Adriaenssens E.M."/>
            <person name="Foster-Nyarko E."/>
            <person name="Jarju S."/>
            <person name="Secka A."/>
            <person name="Antonio M."/>
            <person name="Oren A."/>
            <person name="Chaudhuri R."/>
            <person name="La Ragione R.M."/>
            <person name="Hildebrand F."/>
            <person name="Pallen M.J."/>
        </authorList>
    </citation>
    <scope>NUCLEOTIDE SEQUENCE [LARGE SCALE GENOMIC DNA]</scope>
    <source>
        <strain evidence="6 7">Sa3CVN1</strain>
    </source>
</reference>
<dbReference type="InterPro" id="IPR007324">
    <property type="entry name" value="Sugar-bd_dom_put"/>
</dbReference>
<evidence type="ECO:0000256" key="1">
    <source>
        <dbReference type="ARBA" id="ARBA00010466"/>
    </source>
</evidence>
<evidence type="ECO:0000259" key="5">
    <source>
        <dbReference type="Pfam" id="PF04198"/>
    </source>
</evidence>
<dbReference type="InterPro" id="IPR051054">
    <property type="entry name" value="SorC_transcr_regulators"/>
</dbReference>
<dbReference type="Gene3D" id="1.10.10.60">
    <property type="entry name" value="Homeodomain-like"/>
    <property type="match status" value="1"/>
</dbReference>
<dbReference type="PANTHER" id="PTHR34294">
    <property type="entry name" value="TRANSCRIPTIONAL REGULATOR-RELATED"/>
    <property type="match status" value="1"/>
</dbReference>
<keyword evidence="2" id="KW-0805">Transcription regulation</keyword>
<dbReference type="InterPro" id="IPR037171">
    <property type="entry name" value="NagB/RpiA_transferase-like"/>
</dbReference>
<name>A0ABR8PRN0_9CLOT</name>
<organism evidence="6 7">
    <name type="scientific">Clostridium cibarium</name>
    <dbReference type="NCBI Taxonomy" id="2762247"/>
    <lineage>
        <taxon>Bacteria</taxon>
        <taxon>Bacillati</taxon>
        <taxon>Bacillota</taxon>
        <taxon>Clostridia</taxon>
        <taxon>Eubacteriales</taxon>
        <taxon>Clostridiaceae</taxon>
        <taxon>Clostridium</taxon>
    </lineage>
</organism>
<feature type="domain" description="Sugar-binding" evidence="5">
    <location>
        <begin position="65"/>
        <end position="319"/>
    </location>
</feature>
<gene>
    <name evidence="6" type="ORF">H9661_05475</name>
</gene>
<dbReference type="PANTHER" id="PTHR34294:SF1">
    <property type="entry name" value="TRANSCRIPTIONAL REGULATOR LSRR"/>
    <property type="match status" value="1"/>
</dbReference>
<dbReference type="Proteomes" id="UP000627781">
    <property type="component" value="Unassembled WGS sequence"/>
</dbReference>
<accession>A0ABR8PRN0</accession>
<comment type="similarity">
    <text evidence="1">Belongs to the SorC transcriptional regulatory family.</text>
</comment>
<evidence type="ECO:0000256" key="2">
    <source>
        <dbReference type="ARBA" id="ARBA00023015"/>
    </source>
</evidence>